<sequence>MSELRSPRSQVLENVSPNISSRTRAKQRSQARRVQNAAFLLGVCSELPDVDDQDLEMLNGMRGVECFYDGMADSQTIEGFSAQLQRFQELEKVKFRIPLHTMDINQSVTCVDQSYSESDCRLDIFDRIKAMMDVPTTYEHLAWRLSVARRKDPPHRLLTSYDIDDAFKAVRTEQGSGRRKKRVVLEIINTMPALKERPVKHSSESSVADKQSLSSDRTRVQGQTLSPLQRAPTEIISPIIHNHIHVSPAISDTVTSEGRQQGEHPIMRPQPLKRTYALYMESDEDSSDDEPPQIIEDFLASVHSRYPAMDFLRYAGKLKDRGILYLPTAAGFDIGFYQNKVGMPEGTALTFHSCVYRAYMRAERAKGRRKTKGKKKARAQPHDDGSEDE</sequence>
<keyword evidence="3" id="KW-1185">Reference proteome</keyword>
<feature type="compositionally biased region" description="Basic and acidic residues" evidence="1">
    <location>
        <begin position="380"/>
        <end position="389"/>
    </location>
</feature>
<proteinExistence type="predicted"/>
<organism evidence="2 3">
    <name type="scientific">Suillus plorans</name>
    <dbReference type="NCBI Taxonomy" id="116603"/>
    <lineage>
        <taxon>Eukaryota</taxon>
        <taxon>Fungi</taxon>
        <taxon>Dikarya</taxon>
        <taxon>Basidiomycota</taxon>
        <taxon>Agaricomycotina</taxon>
        <taxon>Agaricomycetes</taxon>
        <taxon>Agaricomycetidae</taxon>
        <taxon>Boletales</taxon>
        <taxon>Suillineae</taxon>
        <taxon>Suillaceae</taxon>
        <taxon>Suillus</taxon>
    </lineage>
</organism>
<name>A0A9P7DB81_9AGAM</name>
<reference evidence="2" key="1">
    <citation type="journal article" date="2020" name="New Phytol.">
        <title>Comparative genomics reveals dynamic genome evolution in host specialist ectomycorrhizal fungi.</title>
        <authorList>
            <person name="Lofgren L.A."/>
            <person name="Nguyen N.H."/>
            <person name="Vilgalys R."/>
            <person name="Ruytinx J."/>
            <person name="Liao H.L."/>
            <person name="Branco S."/>
            <person name="Kuo A."/>
            <person name="LaButti K."/>
            <person name="Lipzen A."/>
            <person name="Andreopoulos W."/>
            <person name="Pangilinan J."/>
            <person name="Riley R."/>
            <person name="Hundley H."/>
            <person name="Na H."/>
            <person name="Barry K."/>
            <person name="Grigoriev I.V."/>
            <person name="Stajich J.E."/>
            <person name="Kennedy P.G."/>
        </authorList>
    </citation>
    <scope>NUCLEOTIDE SEQUENCE</scope>
    <source>
        <strain evidence="2">S12</strain>
    </source>
</reference>
<feature type="region of interest" description="Disordered" evidence="1">
    <location>
        <begin position="364"/>
        <end position="389"/>
    </location>
</feature>
<feature type="compositionally biased region" description="Basic residues" evidence="1">
    <location>
        <begin position="366"/>
        <end position="379"/>
    </location>
</feature>
<feature type="compositionally biased region" description="Polar residues" evidence="1">
    <location>
        <begin position="7"/>
        <end position="22"/>
    </location>
</feature>
<evidence type="ECO:0000313" key="2">
    <source>
        <dbReference type="EMBL" id="KAG1785823.1"/>
    </source>
</evidence>
<dbReference type="RefSeq" id="XP_041153306.1">
    <property type="nucleotide sequence ID" value="XM_041300871.1"/>
</dbReference>
<accession>A0A9P7DB81</accession>
<feature type="compositionally biased region" description="Polar residues" evidence="1">
    <location>
        <begin position="204"/>
        <end position="224"/>
    </location>
</feature>
<evidence type="ECO:0000313" key="3">
    <source>
        <dbReference type="Proteomes" id="UP000719766"/>
    </source>
</evidence>
<evidence type="ECO:0000256" key="1">
    <source>
        <dbReference type="SAM" id="MobiDB-lite"/>
    </source>
</evidence>
<feature type="region of interest" description="Disordered" evidence="1">
    <location>
        <begin position="195"/>
        <end position="224"/>
    </location>
</feature>
<protein>
    <submittedName>
        <fullName evidence="2">Uncharacterized protein</fullName>
    </submittedName>
</protein>
<dbReference type="GeneID" id="64594635"/>
<dbReference type="OrthoDB" id="2677451at2759"/>
<dbReference type="Proteomes" id="UP000719766">
    <property type="component" value="Unassembled WGS sequence"/>
</dbReference>
<dbReference type="EMBL" id="JABBWE010000103">
    <property type="protein sequence ID" value="KAG1785823.1"/>
    <property type="molecule type" value="Genomic_DNA"/>
</dbReference>
<comment type="caution">
    <text evidence="2">The sequence shown here is derived from an EMBL/GenBank/DDBJ whole genome shotgun (WGS) entry which is preliminary data.</text>
</comment>
<dbReference type="AlphaFoldDB" id="A0A9P7DB81"/>
<gene>
    <name evidence="2" type="ORF">HD556DRAFT_1313990</name>
</gene>
<feature type="region of interest" description="Disordered" evidence="1">
    <location>
        <begin position="1"/>
        <end position="30"/>
    </location>
</feature>